<gene>
    <name evidence="1" type="ORF">MBCUT_06150</name>
</gene>
<dbReference type="EMBL" id="LWMW01000087">
    <property type="protein sequence ID" value="KZX16751.1"/>
    <property type="molecule type" value="Genomic_DNA"/>
</dbReference>
<name>A0A166EKA4_9EURY</name>
<proteinExistence type="predicted"/>
<dbReference type="STRING" id="47311.MBCUT_06150"/>
<dbReference type="Proteomes" id="UP000077275">
    <property type="component" value="Unassembled WGS sequence"/>
</dbReference>
<evidence type="ECO:0000313" key="2">
    <source>
        <dbReference type="Proteomes" id="UP000077275"/>
    </source>
</evidence>
<protein>
    <recommendedName>
        <fullName evidence="3">C2H2-type domain-containing protein</fullName>
    </recommendedName>
</protein>
<dbReference type="OrthoDB" id="73058at2157"/>
<dbReference type="PATRIC" id="fig|47311.3.peg.693"/>
<dbReference type="AlphaFoldDB" id="A0A166EKA4"/>
<accession>A0A166EKA4</accession>
<comment type="caution">
    <text evidence="1">The sequence shown here is derived from an EMBL/GenBank/DDBJ whole genome shotgun (WGS) entry which is preliminary data.</text>
</comment>
<keyword evidence="2" id="KW-1185">Reference proteome</keyword>
<evidence type="ECO:0000313" key="1">
    <source>
        <dbReference type="EMBL" id="KZX16751.1"/>
    </source>
</evidence>
<evidence type="ECO:0008006" key="3">
    <source>
        <dbReference type="Google" id="ProtNLM"/>
    </source>
</evidence>
<organism evidence="1 2">
    <name type="scientific">Methanobrevibacter cuticularis</name>
    <dbReference type="NCBI Taxonomy" id="47311"/>
    <lineage>
        <taxon>Archaea</taxon>
        <taxon>Methanobacteriati</taxon>
        <taxon>Methanobacteriota</taxon>
        <taxon>Methanomada group</taxon>
        <taxon>Methanobacteria</taxon>
        <taxon>Methanobacteriales</taxon>
        <taxon>Methanobacteriaceae</taxon>
        <taxon>Methanobrevibacter</taxon>
    </lineage>
</organism>
<dbReference type="RefSeq" id="WP_067258800.1">
    <property type="nucleotide sequence ID" value="NZ_LWMW01000087.1"/>
</dbReference>
<reference evidence="1 2" key="1">
    <citation type="submission" date="2016-04" db="EMBL/GenBank/DDBJ databases">
        <title>Genome sequence of Methanobrevibacter cuticularis DSM 11139.</title>
        <authorList>
            <person name="Poehlein A."/>
            <person name="Seedorf H."/>
            <person name="Daniel R."/>
        </authorList>
    </citation>
    <scope>NUCLEOTIDE SEQUENCE [LARGE SCALE GENOMIC DNA]</scope>
    <source>
        <strain evidence="1 2">DSM 11139</strain>
    </source>
</reference>
<sequence>MHKQVENSKSNDKIEKIEVCYLCGKEFNINEDDESHYHYGQFPMCDYCSEFYGFYKKDR</sequence>